<evidence type="ECO:0000259" key="6">
    <source>
        <dbReference type="Pfam" id="PF16327"/>
    </source>
</evidence>
<evidence type="ECO:0000313" key="7">
    <source>
        <dbReference type="EMBL" id="CAB4585729.1"/>
    </source>
</evidence>
<feature type="transmembrane region" description="Helical" evidence="4">
    <location>
        <begin position="87"/>
        <end position="105"/>
    </location>
</feature>
<feature type="transmembrane region" description="Helical" evidence="4">
    <location>
        <begin position="438"/>
        <end position="456"/>
    </location>
</feature>
<feature type="transmembrane region" description="Helical" evidence="4">
    <location>
        <begin position="555"/>
        <end position="575"/>
    </location>
</feature>
<dbReference type="InterPro" id="IPR002541">
    <property type="entry name" value="Cyt_c_assembly"/>
</dbReference>
<evidence type="ECO:0000259" key="5">
    <source>
        <dbReference type="Pfam" id="PF01578"/>
    </source>
</evidence>
<dbReference type="GO" id="GO:0020037">
    <property type="term" value="F:heme binding"/>
    <property type="evidence" value="ECO:0007669"/>
    <property type="project" value="InterPro"/>
</dbReference>
<accession>A0A6J6FDD9</accession>
<organism evidence="7">
    <name type="scientific">freshwater metagenome</name>
    <dbReference type="NCBI Taxonomy" id="449393"/>
    <lineage>
        <taxon>unclassified sequences</taxon>
        <taxon>metagenomes</taxon>
        <taxon>ecological metagenomes</taxon>
    </lineage>
</organism>
<dbReference type="PANTHER" id="PTHR43653">
    <property type="entry name" value="CYTOCHROME C ASSEMBLY PROTEIN-RELATED"/>
    <property type="match status" value="1"/>
</dbReference>
<comment type="similarity">
    <text evidence="1">Belongs to the CcmF/CycK/Ccl1/NrfE/CcsA family.</text>
</comment>
<feature type="compositionally biased region" description="Low complexity" evidence="3">
    <location>
        <begin position="589"/>
        <end position="599"/>
    </location>
</feature>
<feature type="transmembrane region" description="Helical" evidence="4">
    <location>
        <begin position="331"/>
        <end position="352"/>
    </location>
</feature>
<dbReference type="InterPro" id="IPR032523">
    <property type="entry name" value="CcmF_C"/>
</dbReference>
<feature type="transmembrane region" description="Helical" evidence="4">
    <location>
        <begin position="373"/>
        <end position="394"/>
    </location>
</feature>
<feature type="transmembrane region" description="Helical" evidence="4">
    <location>
        <begin position="302"/>
        <end position="325"/>
    </location>
</feature>
<feature type="transmembrane region" description="Helical" evidence="4">
    <location>
        <begin position="208"/>
        <end position="230"/>
    </location>
</feature>
<dbReference type="Pfam" id="PF01578">
    <property type="entry name" value="Cytochrom_C_asm"/>
    <property type="match status" value="1"/>
</dbReference>
<name>A0A6J6FDD9_9ZZZZ</name>
<dbReference type="GO" id="GO:0015232">
    <property type="term" value="F:heme transmembrane transporter activity"/>
    <property type="evidence" value="ECO:0007669"/>
    <property type="project" value="InterPro"/>
</dbReference>
<sequence length="608" mass="63808">MLGVVAAEHRLAGTREALGGGDEVEVGAADDADVDGGAGGGFVVRLGHRLHRGTGRRWVCEHHGIDAQVTQTRWSTVAETGVRRGSVVLAALWWLLVARLVWALLRTDLGFAVVAEHTLVGEAWWFRVTALWGGMEGSLLLFTAMLTTAAAIAVRQLRGAEAVGPVPIATVAVASAVGVVGLALAWPFTRLDVPAVQGFGLTPILRHWAMVVHPPLLYLGVVCTVPAFVSGRHAHRWLLATVALLTAAMALGGFWSYLEQGWGGYWAWDPVENTSLAVWLAAIVGVHGAVGDGRRARVMRRLPFVVALAGAAVARSGVVASVHSFAESAAIGAWLGAVALAALVVAVTDELLLARRSPRSPSRPLDAWRITPVLLVGASLAVVVVFTAAPIVASGNGDGARLEGRYFARVLGTFAAVAAVALVVLAVRARRRVRRGGWLAHAGMLVLLIGAAGSSFDRWEDRWIATGETLAVAGTTVTNHGVELADGSMPGSTAVIVRLTVAGESRGPALVTHPERGGVLAETVLVSRPWRDVQVALLTARDDGRALLEVRTKPLVPLVWLGAVSTTAGAALAWLDRSARVRRRHHRPAVAVPAPTTSPGDASVPAVR</sequence>
<reference evidence="7" key="1">
    <citation type="submission" date="2020-05" db="EMBL/GenBank/DDBJ databases">
        <authorList>
            <person name="Chiriac C."/>
            <person name="Salcher M."/>
            <person name="Ghai R."/>
            <person name="Kavagutti S V."/>
        </authorList>
    </citation>
    <scope>NUCLEOTIDE SEQUENCE</scope>
</reference>
<feature type="transmembrane region" description="Helical" evidence="4">
    <location>
        <begin position="125"/>
        <end position="154"/>
    </location>
</feature>
<dbReference type="PRINTS" id="PR01410">
    <property type="entry name" value="CCBIOGENESIS"/>
</dbReference>
<evidence type="ECO:0000256" key="2">
    <source>
        <dbReference type="ARBA" id="ARBA00022748"/>
    </source>
</evidence>
<feature type="transmembrane region" description="Helical" evidence="4">
    <location>
        <begin position="270"/>
        <end position="290"/>
    </location>
</feature>
<protein>
    <submittedName>
        <fullName evidence="7">Unannotated protein</fullName>
    </submittedName>
</protein>
<dbReference type="Pfam" id="PF16327">
    <property type="entry name" value="CcmF_C"/>
    <property type="match status" value="1"/>
</dbReference>
<feature type="domain" description="Cytochrome c-type biogenesis protein CcmF C-terminal" evidence="6">
    <location>
        <begin position="423"/>
        <end position="577"/>
    </location>
</feature>
<keyword evidence="4" id="KW-0472">Membrane</keyword>
<evidence type="ECO:0000256" key="1">
    <source>
        <dbReference type="ARBA" id="ARBA00009186"/>
    </source>
</evidence>
<dbReference type="EMBL" id="CAEZSR010000186">
    <property type="protein sequence ID" value="CAB4585729.1"/>
    <property type="molecule type" value="Genomic_DNA"/>
</dbReference>
<feature type="transmembrane region" description="Helical" evidence="4">
    <location>
        <begin position="406"/>
        <end position="426"/>
    </location>
</feature>
<evidence type="ECO:0000256" key="4">
    <source>
        <dbReference type="SAM" id="Phobius"/>
    </source>
</evidence>
<dbReference type="GO" id="GO:0016020">
    <property type="term" value="C:membrane"/>
    <property type="evidence" value="ECO:0007669"/>
    <property type="project" value="InterPro"/>
</dbReference>
<keyword evidence="2" id="KW-0201">Cytochrome c-type biogenesis</keyword>
<gene>
    <name evidence="7" type="ORF">UFOPK1493_03397</name>
</gene>
<keyword evidence="4" id="KW-1133">Transmembrane helix</keyword>
<dbReference type="PANTHER" id="PTHR43653:SF1">
    <property type="entry name" value="CYTOCHROME C-TYPE BIOGENESIS PROTEIN CCMF"/>
    <property type="match status" value="1"/>
</dbReference>
<feature type="transmembrane region" description="Helical" evidence="4">
    <location>
        <begin position="237"/>
        <end position="258"/>
    </location>
</feature>
<feature type="region of interest" description="Disordered" evidence="3">
    <location>
        <begin position="588"/>
        <end position="608"/>
    </location>
</feature>
<feature type="domain" description="Cytochrome c assembly protein" evidence="5">
    <location>
        <begin position="232"/>
        <end position="310"/>
    </location>
</feature>
<keyword evidence="4" id="KW-0812">Transmembrane</keyword>
<evidence type="ECO:0000256" key="3">
    <source>
        <dbReference type="SAM" id="MobiDB-lite"/>
    </source>
</evidence>
<dbReference type="AlphaFoldDB" id="A0A6J6FDD9"/>
<feature type="transmembrane region" description="Helical" evidence="4">
    <location>
        <begin position="166"/>
        <end position="188"/>
    </location>
</feature>
<proteinExistence type="inferred from homology"/>
<dbReference type="GO" id="GO:0017004">
    <property type="term" value="P:cytochrome complex assembly"/>
    <property type="evidence" value="ECO:0007669"/>
    <property type="project" value="UniProtKB-KW"/>
</dbReference>
<dbReference type="InterPro" id="IPR003567">
    <property type="entry name" value="Cyt_c_biogenesis"/>
</dbReference>